<accession>A0A6J7KQC5</accession>
<proteinExistence type="predicted"/>
<name>A0A6J7KQC5_9ZZZZ</name>
<dbReference type="Pfam" id="PF00188">
    <property type="entry name" value="CAP"/>
    <property type="match status" value="1"/>
</dbReference>
<gene>
    <name evidence="2" type="ORF">UFOPK3662_03010</name>
</gene>
<organism evidence="2">
    <name type="scientific">freshwater metagenome</name>
    <dbReference type="NCBI Taxonomy" id="449393"/>
    <lineage>
        <taxon>unclassified sequences</taxon>
        <taxon>metagenomes</taxon>
        <taxon>ecological metagenomes</taxon>
    </lineage>
</organism>
<feature type="domain" description="SCP" evidence="1">
    <location>
        <begin position="72"/>
        <end position="178"/>
    </location>
</feature>
<dbReference type="InterPro" id="IPR035940">
    <property type="entry name" value="CAP_sf"/>
</dbReference>
<dbReference type="CDD" id="cd05379">
    <property type="entry name" value="CAP_bacterial"/>
    <property type="match status" value="1"/>
</dbReference>
<evidence type="ECO:0000259" key="1">
    <source>
        <dbReference type="Pfam" id="PF00188"/>
    </source>
</evidence>
<protein>
    <submittedName>
        <fullName evidence="2">Unannotated protein</fullName>
    </submittedName>
</protein>
<evidence type="ECO:0000313" key="2">
    <source>
        <dbReference type="EMBL" id="CAB4957827.1"/>
    </source>
</evidence>
<dbReference type="AlphaFoldDB" id="A0A6J7KQC5"/>
<dbReference type="SUPFAM" id="SSF55797">
    <property type="entry name" value="PR-1-like"/>
    <property type="match status" value="1"/>
</dbReference>
<dbReference type="InterPro" id="IPR014044">
    <property type="entry name" value="CAP_dom"/>
</dbReference>
<sequence length="185" mass="20536">MRHPRPRSRRSLARAATAAVLGAAVLAGPTDAMAAPSRWEPAARTWSVPTVLLEDATSSRDRDRLEDALMVRINDARAALGLRKIWNFDVCTDELAEQWGTRIARTGVFAHRDQGEVIRRCRHAWAGETLVRGTALTPDEMVRLWLDSPDHRAILLNPDARRAGVAITEDAQGRVVGVVNLVRHR</sequence>
<dbReference type="Gene3D" id="3.40.33.10">
    <property type="entry name" value="CAP"/>
    <property type="match status" value="1"/>
</dbReference>
<reference evidence="2" key="1">
    <citation type="submission" date="2020-05" db="EMBL/GenBank/DDBJ databases">
        <authorList>
            <person name="Chiriac C."/>
            <person name="Salcher M."/>
            <person name="Ghai R."/>
            <person name="Kavagutti S V."/>
        </authorList>
    </citation>
    <scope>NUCLEOTIDE SEQUENCE</scope>
</reference>
<dbReference type="EMBL" id="CAFBMW010000031">
    <property type="protein sequence ID" value="CAB4957827.1"/>
    <property type="molecule type" value="Genomic_DNA"/>
</dbReference>
<dbReference type="InterPro" id="IPR006311">
    <property type="entry name" value="TAT_signal"/>
</dbReference>
<dbReference type="PROSITE" id="PS51318">
    <property type="entry name" value="TAT"/>
    <property type="match status" value="1"/>
</dbReference>